<name>A0AAV4JT31_9GAST</name>
<dbReference type="Proteomes" id="UP000762676">
    <property type="component" value="Unassembled WGS sequence"/>
</dbReference>
<keyword evidence="2" id="KW-1185">Reference proteome</keyword>
<comment type="caution">
    <text evidence="1">The sequence shown here is derived from an EMBL/GenBank/DDBJ whole genome shotgun (WGS) entry which is preliminary data.</text>
</comment>
<reference evidence="1 2" key="1">
    <citation type="journal article" date="2021" name="Elife">
        <title>Chloroplast acquisition without the gene transfer in kleptoplastic sea slugs, Plakobranchus ocellatus.</title>
        <authorList>
            <person name="Maeda T."/>
            <person name="Takahashi S."/>
            <person name="Yoshida T."/>
            <person name="Shimamura S."/>
            <person name="Takaki Y."/>
            <person name="Nagai Y."/>
            <person name="Toyoda A."/>
            <person name="Suzuki Y."/>
            <person name="Arimoto A."/>
            <person name="Ishii H."/>
            <person name="Satoh N."/>
            <person name="Nishiyama T."/>
            <person name="Hasebe M."/>
            <person name="Maruyama T."/>
            <person name="Minagawa J."/>
            <person name="Obokata J."/>
            <person name="Shigenobu S."/>
        </authorList>
    </citation>
    <scope>NUCLEOTIDE SEQUENCE [LARGE SCALE GENOMIC DNA]</scope>
</reference>
<evidence type="ECO:0000313" key="2">
    <source>
        <dbReference type="Proteomes" id="UP000762676"/>
    </source>
</evidence>
<proteinExistence type="predicted"/>
<gene>
    <name evidence="1" type="ORF">ElyMa_003442800</name>
</gene>
<evidence type="ECO:0000313" key="1">
    <source>
        <dbReference type="EMBL" id="GFS25486.1"/>
    </source>
</evidence>
<protein>
    <submittedName>
        <fullName evidence="1">D-glucuronyl C5-epimerase</fullName>
    </submittedName>
</protein>
<sequence length="132" mass="15188">MKTWRQDRKRALFCVVFCLCVLTLFDWHTTTDVYIRSGRNSTDNESTTLTFDVKDSHPKNLPNLKNKTRTVKFKCPPCPGEGSVKMVGQRSNSSLNLIKCSVNGVYTIDCRKDNDEVYMPVSFVEKYFEVGF</sequence>
<organism evidence="1 2">
    <name type="scientific">Elysia marginata</name>
    <dbReference type="NCBI Taxonomy" id="1093978"/>
    <lineage>
        <taxon>Eukaryota</taxon>
        <taxon>Metazoa</taxon>
        <taxon>Spiralia</taxon>
        <taxon>Lophotrochozoa</taxon>
        <taxon>Mollusca</taxon>
        <taxon>Gastropoda</taxon>
        <taxon>Heterobranchia</taxon>
        <taxon>Euthyneura</taxon>
        <taxon>Panpulmonata</taxon>
        <taxon>Sacoglossa</taxon>
        <taxon>Placobranchoidea</taxon>
        <taxon>Plakobranchidae</taxon>
        <taxon>Elysia</taxon>
    </lineage>
</organism>
<accession>A0AAV4JT31</accession>
<dbReference type="AlphaFoldDB" id="A0AAV4JT31"/>
<dbReference type="EMBL" id="BMAT01007061">
    <property type="protein sequence ID" value="GFS25486.1"/>
    <property type="molecule type" value="Genomic_DNA"/>
</dbReference>